<dbReference type="PANTHER" id="PTHR30032:SF8">
    <property type="entry name" value="GERMINATION-SPECIFIC N-ACETYLMURAMOYL-L-ALANINE AMIDASE"/>
    <property type="match status" value="1"/>
</dbReference>
<sequence>MPARSLAAIGVSALLLVGLAAGPAVADLPGANAVQKEAADAVLSGTVALRDADEEHPAPADPRFELRVQDAAGAQVALVETGPDFSVAVPGGEPLTLRATLIGSDDWYPTWYGDTPIADSAKTTQGPDGDLTITLPRTAALSGSVSADAIAGVSSSAFTVQAWWADGGTYTRLASIPATGAPDAARAWSTGELPLPAGDYLLRLVEPGYPAYDDQYFSRLARLDERAVVSVPPGGCSDVDFFPSAYASDTARLAGTDRYATAVAVTASAFTDAAPVVYLASGANWPDALSAGPAAAKQGGALLLTDPNVLPDVVAAELRRLAPQRIVVVGSSLSVSDAVFEQVAALGIRTDRIAGTDRYDTSRRIVEDAFPAGSYPDVFLATGTSFPDALSVAPIAGRREEPVLLVDGARSRLDQATRDSLARLDPVAARLLGGAPSISTGVEADLRAAKLADTVSRIAGVDRHDTSRLLNDAFPPSDLTDTVYLATATGFADALAVGPVAARQGAALYLSEPTCLPRTTRVKMQSHDLDQVLLLGSPLTLSAQVQSLTAC</sequence>
<dbReference type="InterPro" id="IPR007253">
    <property type="entry name" value="Cell_wall-bd_2"/>
</dbReference>
<keyword evidence="3" id="KW-1185">Reference proteome</keyword>
<dbReference type="RefSeq" id="WP_068255891.1">
    <property type="nucleotide sequence ID" value="NZ_CP015515.1"/>
</dbReference>
<proteinExistence type="predicted"/>
<evidence type="ECO:0000313" key="2">
    <source>
        <dbReference type="EMBL" id="AND17690.1"/>
    </source>
</evidence>
<gene>
    <name evidence="2" type="ORF">A6122_2576</name>
</gene>
<dbReference type="OrthoDB" id="5143602at2"/>
<evidence type="ECO:0008006" key="4">
    <source>
        <dbReference type="Google" id="ProtNLM"/>
    </source>
</evidence>
<dbReference type="Proteomes" id="UP000077071">
    <property type="component" value="Chromosome"/>
</dbReference>
<dbReference type="KEGG" id="rtn:A6122_2576"/>
<protein>
    <recommendedName>
        <fullName evidence="4">Cell wall-binding repeat-containing protein</fullName>
    </recommendedName>
</protein>
<feature type="chain" id="PRO_5007817588" description="Cell wall-binding repeat-containing protein" evidence="1">
    <location>
        <begin position="27"/>
        <end position="551"/>
    </location>
</feature>
<dbReference type="AlphaFoldDB" id="A0A160KUU5"/>
<keyword evidence="1" id="KW-0732">Signal</keyword>
<evidence type="ECO:0000256" key="1">
    <source>
        <dbReference type="SAM" id="SignalP"/>
    </source>
</evidence>
<dbReference type="STRING" id="33888.A6122_2576"/>
<dbReference type="PATRIC" id="fig|33888.3.peg.2883"/>
<dbReference type="PANTHER" id="PTHR30032">
    <property type="entry name" value="N-ACETYLMURAMOYL-L-ALANINE AMIDASE-RELATED"/>
    <property type="match status" value="1"/>
</dbReference>
<dbReference type="Gene3D" id="3.40.50.12090">
    <property type="match status" value="1"/>
</dbReference>
<accession>A0A160KUU5</accession>
<dbReference type="Pfam" id="PF04122">
    <property type="entry name" value="CW_binding_2"/>
    <property type="match status" value="3"/>
</dbReference>
<evidence type="ECO:0000313" key="3">
    <source>
        <dbReference type="Proteomes" id="UP000077071"/>
    </source>
</evidence>
<dbReference type="InterPro" id="IPR051922">
    <property type="entry name" value="Bact_Sporulation_Assoc"/>
</dbReference>
<dbReference type="EMBL" id="CP015515">
    <property type="protein sequence ID" value="AND17690.1"/>
    <property type="molecule type" value="Genomic_DNA"/>
</dbReference>
<organism evidence="2 3">
    <name type="scientific">Rathayibacter tritici</name>
    <dbReference type="NCBI Taxonomy" id="33888"/>
    <lineage>
        <taxon>Bacteria</taxon>
        <taxon>Bacillati</taxon>
        <taxon>Actinomycetota</taxon>
        <taxon>Actinomycetes</taxon>
        <taxon>Micrococcales</taxon>
        <taxon>Microbacteriaceae</taxon>
        <taxon>Rathayibacter</taxon>
    </lineage>
</organism>
<reference evidence="2 3" key="1">
    <citation type="submission" date="2016-05" db="EMBL/GenBank/DDBJ databases">
        <title>Complete genome sequence of Rathayibacter tritici NCPPB 1953.</title>
        <authorList>
            <person name="Park J."/>
            <person name="Lee H.-H."/>
            <person name="Lee S.-W."/>
            <person name="Seo Y.-S."/>
        </authorList>
    </citation>
    <scope>NUCLEOTIDE SEQUENCE [LARGE SCALE GENOMIC DNA]</scope>
    <source>
        <strain evidence="2 3">NCPPB 1953</strain>
    </source>
</reference>
<name>A0A160KUU5_9MICO</name>
<feature type="signal peptide" evidence="1">
    <location>
        <begin position="1"/>
        <end position="26"/>
    </location>
</feature>